<organism evidence="5">
    <name type="scientific">viral metagenome</name>
    <dbReference type="NCBI Taxonomy" id="1070528"/>
    <lineage>
        <taxon>unclassified sequences</taxon>
        <taxon>metagenomes</taxon>
        <taxon>organismal metagenomes</taxon>
    </lineage>
</organism>
<comment type="similarity">
    <text evidence="1">Belongs to the peptidase C1 family.</text>
</comment>
<dbReference type="PROSITE" id="PS00639">
    <property type="entry name" value="THIOL_PROTEASE_HIS"/>
    <property type="match status" value="1"/>
</dbReference>
<dbReference type="SMART" id="SM00848">
    <property type="entry name" value="Inhibitor_I29"/>
    <property type="match status" value="1"/>
</dbReference>
<sequence length="322" mass="34782">MLNKVLIVSLSLAVVSGNVWDSFVEFVAKHKKSYESFEIFQERFVIYRDNMEYVEMMNSGQTNYTLGETTFADLTVDEFRALHPKSDFVGAKKCSAYAFTGKSIPASLDWRDTDKVTGVKDQGQCGSCWSFSSTGAMEGAWAISTGVLLSLSEQQLVDCSAGLKYGNHGCNGGTMDGSFQYAIDTGLCGEEAYPYTAKDGASCMSCTVEVKMSSCSDVPSNNQIALKEAVSIGPVSVAIEADSRVFQHYTGGVLTSSECGTSLDHGVLVVGYGTENGLEYWLVKNSWGVSWGDEGYIKIQRSESKNDAGICGIAMQPSFPVV</sequence>
<dbReference type="Pfam" id="PF00112">
    <property type="entry name" value="Peptidase_C1"/>
    <property type="match status" value="1"/>
</dbReference>
<proteinExistence type="inferred from homology"/>
<reference evidence="5" key="1">
    <citation type="journal article" date="2020" name="Nature">
        <title>Giant virus diversity and host interactions through global metagenomics.</title>
        <authorList>
            <person name="Schulz F."/>
            <person name="Roux S."/>
            <person name="Paez-Espino D."/>
            <person name="Jungbluth S."/>
            <person name="Walsh D.A."/>
            <person name="Denef V.J."/>
            <person name="McMahon K.D."/>
            <person name="Konstantinidis K.T."/>
            <person name="Eloe-Fadrosh E.A."/>
            <person name="Kyrpides N.C."/>
            <person name="Woyke T."/>
        </authorList>
    </citation>
    <scope>NUCLEOTIDE SEQUENCE</scope>
    <source>
        <strain evidence="5">GVMAG-M-3300023184-120</strain>
    </source>
</reference>
<evidence type="ECO:0008006" key="6">
    <source>
        <dbReference type="Google" id="ProtNLM"/>
    </source>
</evidence>
<dbReference type="InterPro" id="IPR039417">
    <property type="entry name" value="Peptidase_C1A_papain-like"/>
</dbReference>
<evidence type="ECO:0000313" key="5">
    <source>
        <dbReference type="EMBL" id="QHT80475.1"/>
    </source>
</evidence>
<dbReference type="AlphaFoldDB" id="A0A6C0HJZ6"/>
<dbReference type="FunFam" id="3.90.70.10:FF:000039">
    <property type="entry name" value="Cysteine proteinase 2, putative"/>
    <property type="match status" value="1"/>
</dbReference>
<dbReference type="GO" id="GO:0006508">
    <property type="term" value="P:proteolysis"/>
    <property type="evidence" value="ECO:0007669"/>
    <property type="project" value="InterPro"/>
</dbReference>
<dbReference type="InterPro" id="IPR038765">
    <property type="entry name" value="Papain-like_cys_pep_sf"/>
</dbReference>
<dbReference type="InterPro" id="IPR025660">
    <property type="entry name" value="Pept_his_AS"/>
</dbReference>
<evidence type="ECO:0000259" key="4">
    <source>
        <dbReference type="SMART" id="SM00848"/>
    </source>
</evidence>
<dbReference type="GO" id="GO:0008234">
    <property type="term" value="F:cysteine-type peptidase activity"/>
    <property type="evidence" value="ECO:0007669"/>
    <property type="project" value="InterPro"/>
</dbReference>
<protein>
    <recommendedName>
        <fullName evidence="6">Peptidase C1A papain C-terminal domain-containing protein</fullName>
    </recommendedName>
</protein>
<dbReference type="PROSITE" id="PS00139">
    <property type="entry name" value="THIOL_PROTEASE_CYS"/>
    <property type="match status" value="1"/>
</dbReference>
<evidence type="ECO:0000259" key="3">
    <source>
        <dbReference type="SMART" id="SM00645"/>
    </source>
</evidence>
<dbReference type="PRINTS" id="PR00705">
    <property type="entry name" value="PAPAIN"/>
</dbReference>
<keyword evidence="2" id="KW-1015">Disulfide bond</keyword>
<dbReference type="InterPro" id="IPR000668">
    <property type="entry name" value="Peptidase_C1A_C"/>
</dbReference>
<dbReference type="InterPro" id="IPR013201">
    <property type="entry name" value="Prot_inhib_I29"/>
</dbReference>
<dbReference type="SUPFAM" id="SSF54001">
    <property type="entry name" value="Cysteine proteinases"/>
    <property type="match status" value="1"/>
</dbReference>
<dbReference type="InterPro" id="IPR013128">
    <property type="entry name" value="Peptidase_C1A"/>
</dbReference>
<dbReference type="InterPro" id="IPR025661">
    <property type="entry name" value="Pept_asp_AS"/>
</dbReference>
<evidence type="ECO:0000256" key="1">
    <source>
        <dbReference type="ARBA" id="ARBA00008455"/>
    </source>
</evidence>
<feature type="domain" description="Cathepsin propeptide inhibitor" evidence="4">
    <location>
        <begin position="23"/>
        <end position="79"/>
    </location>
</feature>
<dbReference type="InterPro" id="IPR000169">
    <property type="entry name" value="Pept_cys_AS"/>
</dbReference>
<evidence type="ECO:0000256" key="2">
    <source>
        <dbReference type="ARBA" id="ARBA00023157"/>
    </source>
</evidence>
<name>A0A6C0HJZ6_9ZZZZ</name>
<dbReference type="EMBL" id="MN739969">
    <property type="protein sequence ID" value="QHT80475.1"/>
    <property type="molecule type" value="Genomic_DNA"/>
</dbReference>
<dbReference type="Gene3D" id="3.90.70.10">
    <property type="entry name" value="Cysteine proteinases"/>
    <property type="match status" value="1"/>
</dbReference>
<dbReference type="CDD" id="cd02248">
    <property type="entry name" value="Peptidase_C1A"/>
    <property type="match status" value="1"/>
</dbReference>
<dbReference type="PANTHER" id="PTHR12411">
    <property type="entry name" value="CYSTEINE PROTEASE FAMILY C1-RELATED"/>
    <property type="match status" value="1"/>
</dbReference>
<dbReference type="PROSITE" id="PS00640">
    <property type="entry name" value="THIOL_PROTEASE_ASN"/>
    <property type="match status" value="1"/>
</dbReference>
<dbReference type="SMART" id="SM00645">
    <property type="entry name" value="Pept_C1"/>
    <property type="match status" value="1"/>
</dbReference>
<accession>A0A6C0HJZ6</accession>
<feature type="domain" description="Peptidase C1A papain C-terminal" evidence="3">
    <location>
        <begin position="104"/>
        <end position="321"/>
    </location>
</feature>
<dbReference type="Pfam" id="PF08246">
    <property type="entry name" value="Inhibitor_I29"/>
    <property type="match status" value="1"/>
</dbReference>